<dbReference type="Gene3D" id="3.30.360.10">
    <property type="entry name" value="Dihydrodipicolinate Reductase, domain 2"/>
    <property type="match status" value="1"/>
</dbReference>
<evidence type="ECO:0000256" key="1">
    <source>
        <dbReference type="SAM" id="SignalP"/>
    </source>
</evidence>
<dbReference type="InterPro" id="IPR051450">
    <property type="entry name" value="Gfo/Idh/MocA_Oxidoreductases"/>
</dbReference>
<feature type="chain" id="PRO_5028823337" evidence="1">
    <location>
        <begin position="22"/>
        <end position="368"/>
    </location>
</feature>
<reference evidence="4 5" key="1">
    <citation type="submission" date="2020-08" db="EMBL/GenBank/DDBJ databases">
        <title>Edaphobacter telluris sp. nov. and Acidobacterium dinghuensis sp. nov., two acidobacteria isolated from forest soil.</title>
        <authorList>
            <person name="Fu J."/>
            <person name="Qiu L."/>
        </authorList>
    </citation>
    <scope>NUCLEOTIDE SEQUENCE [LARGE SCALE GENOMIC DNA]</scope>
    <source>
        <strain evidence="4">4Y35</strain>
    </source>
</reference>
<dbReference type="KEGG" id="adin:H7849_07885"/>
<accession>A0A7G8BMQ4</accession>
<dbReference type="EMBL" id="CP060394">
    <property type="protein sequence ID" value="QNI33824.1"/>
    <property type="molecule type" value="Genomic_DNA"/>
</dbReference>
<dbReference type="InterPro" id="IPR000683">
    <property type="entry name" value="Gfo/Idh/MocA-like_OxRdtase_N"/>
</dbReference>
<evidence type="ECO:0000259" key="2">
    <source>
        <dbReference type="Pfam" id="PF01408"/>
    </source>
</evidence>
<protein>
    <submittedName>
        <fullName evidence="4">Gfo/Idh/MocA family oxidoreductase</fullName>
    </submittedName>
</protein>
<dbReference type="Gene3D" id="3.40.50.720">
    <property type="entry name" value="NAD(P)-binding Rossmann-like Domain"/>
    <property type="match status" value="1"/>
</dbReference>
<dbReference type="PANTHER" id="PTHR43377">
    <property type="entry name" value="BILIVERDIN REDUCTASE A"/>
    <property type="match status" value="1"/>
</dbReference>
<name>A0A7G8BMQ4_9BACT</name>
<dbReference type="InterPro" id="IPR036291">
    <property type="entry name" value="NAD(P)-bd_dom_sf"/>
</dbReference>
<dbReference type="Pfam" id="PF22725">
    <property type="entry name" value="GFO_IDH_MocA_C3"/>
    <property type="match status" value="1"/>
</dbReference>
<dbReference type="InterPro" id="IPR055170">
    <property type="entry name" value="GFO_IDH_MocA-like_dom"/>
</dbReference>
<dbReference type="RefSeq" id="WP_186745496.1">
    <property type="nucleotide sequence ID" value="NZ_CP060394.1"/>
</dbReference>
<keyword evidence="1" id="KW-0732">Signal</keyword>
<feature type="signal peptide" evidence="1">
    <location>
        <begin position="1"/>
        <end position="21"/>
    </location>
</feature>
<sequence>MRLLKILPALLLSMLPTLSFAQQQPLRVAIYGLEHGHIAGFLHQFPQQQDVELVGIVEADKALANRYQQEFHLDSSLFYNTLDEVVTAKHPQALLVYTPVGDHRKVIEMAAQHNLSVMVEKPLTISLDDALAIRRAARAHNIHVLVNYETTWYSSNKAVHDLISQDKFGDVRKVVVHDGHEGPKEINVQPEFLKWLTDPAKNPGALYDFGCYGADLMTWWMQGKAPISVTAVAQTDKPDIYPNVNDDATIILQYPGAQAVLMPSWNWTFSRKDSEIYGNKGYAITVGLTKLRVRYVGEKQESEVTPDPLQPPEDTSLHYLAAVMSGSLKPDGDQASLDTNVIVMQILDAARESVRTGRTVKLKPLPAN</sequence>
<evidence type="ECO:0000313" key="4">
    <source>
        <dbReference type="EMBL" id="QNI33824.1"/>
    </source>
</evidence>
<dbReference type="PANTHER" id="PTHR43377:SF1">
    <property type="entry name" value="BILIVERDIN REDUCTASE A"/>
    <property type="match status" value="1"/>
</dbReference>
<dbReference type="Proteomes" id="UP000515312">
    <property type="component" value="Chromosome"/>
</dbReference>
<dbReference type="Pfam" id="PF01408">
    <property type="entry name" value="GFO_IDH_MocA"/>
    <property type="match status" value="1"/>
</dbReference>
<feature type="domain" description="GFO/IDH/MocA-like oxidoreductase" evidence="3">
    <location>
        <begin position="158"/>
        <end position="282"/>
    </location>
</feature>
<proteinExistence type="predicted"/>
<organism evidence="4 5">
    <name type="scientific">Alloacidobacterium dinghuense</name>
    <dbReference type="NCBI Taxonomy" id="2763107"/>
    <lineage>
        <taxon>Bacteria</taxon>
        <taxon>Pseudomonadati</taxon>
        <taxon>Acidobacteriota</taxon>
        <taxon>Terriglobia</taxon>
        <taxon>Terriglobales</taxon>
        <taxon>Acidobacteriaceae</taxon>
        <taxon>Alloacidobacterium</taxon>
    </lineage>
</organism>
<feature type="domain" description="Gfo/Idh/MocA-like oxidoreductase N-terminal" evidence="2">
    <location>
        <begin position="27"/>
        <end position="148"/>
    </location>
</feature>
<gene>
    <name evidence="4" type="ORF">H7849_07885</name>
</gene>
<dbReference type="SUPFAM" id="SSF51735">
    <property type="entry name" value="NAD(P)-binding Rossmann-fold domains"/>
    <property type="match status" value="1"/>
</dbReference>
<dbReference type="AlphaFoldDB" id="A0A7G8BMQ4"/>
<dbReference type="GO" id="GO:0000166">
    <property type="term" value="F:nucleotide binding"/>
    <property type="evidence" value="ECO:0007669"/>
    <property type="project" value="InterPro"/>
</dbReference>
<evidence type="ECO:0000259" key="3">
    <source>
        <dbReference type="Pfam" id="PF22725"/>
    </source>
</evidence>
<keyword evidence="5" id="KW-1185">Reference proteome</keyword>
<dbReference type="SUPFAM" id="SSF55347">
    <property type="entry name" value="Glyceraldehyde-3-phosphate dehydrogenase-like, C-terminal domain"/>
    <property type="match status" value="1"/>
</dbReference>
<evidence type="ECO:0000313" key="5">
    <source>
        <dbReference type="Proteomes" id="UP000515312"/>
    </source>
</evidence>